<keyword evidence="2" id="KW-0813">Transport</keyword>
<keyword evidence="6 8" id="KW-0472">Membrane</keyword>
<keyword evidence="3 8" id="KW-0812">Transmembrane</keyword>
<dbReference type="RefSeq" id="XP_017774061.1">
    <property type="nucleotide sequence ID" value="XM_017918572.1"/>
</dbReference>
<evidence type="ECO:0000256" key="6">
    <source>
        <dbReference type="ARBA" id="ARBA00023136"/>
    </source>
</evidence>
<dbReference type="PANTHER" id="PTHR12226:SF2">
    <property type="entry name" value="MANNOSE-P-DOLICHOL UTILIZATION DEFECT 1 PROTEIN"/>
    <property type="match status" value="1"/>
</dbReference>
<dbReference type="PANTHER" id="PTHR12226">
    <property type="entry name" value="MANNOSE-P-DOLICHOL UTILIZATION DEFECT 1 LEC35 -RELATED"/>
    <property type="match status" value="1"/>
</dbReference>
<evidence type="ECO:0000256" key="5">
    <source>
        <dbReference type="ARBA" id="ARBA00022989"/>
    </source>
</evidence>
<evidence type="ECO:0000256" key="3">
    <source>
        <dbReference type="ARBA" id="ARBA00022692"/>
    </source>
</evidence>
<keyword evidence="10" id="KW-1185">Reference proteome</keyword>
<evidence type="ECO:0000256" key="1">
    <source>
        <dbReference type="ARBA" id="ARBA00004141"/>
    </source>
</evidence>
<evidence type="ECO:0000313" key="10">
    <source>
        <dbReference type="Proteomes" id="UP000695000"/>
    </source>
</evidence>
<evidence type="ECO:0000256" key="8">
    <source>
        <dbReference type="PIRNR" id="PIRNR023381"/>
    </source>
</evidence>
<accession>A0ABM1MHL1</accession>
<dbReference type="GeneID" id="108560859"/>
<dbReference type="Pfam" id="PF04193">
    <property type="entry name" value="PQ-loop"/>
    <property type="match status" value="2"/>
</dbReference>
<feature type="transmembrane region" description="Helical" evidence="9">
    <location>
        <begin position="125"/>
        <end position="145"/>
    </location>
</feature>
<protein>
    <recommendedName>
        <fullName evidence="8">Mannose-P-dolichol utilization defect 1 protein homolog</fullName>
    </recommendedName>
</protein>
<evidence type="ECO:0000313" key="11">
    <source>
        <dbReference type="RefSeq" id="XP_017774061.1"/>
    </source>
</evidence>
<proteinExistence type="inferred from homology"/>
<dbReference type="Gene3D" id="1.20.1280.290">
    <property type="match status" value="2"/>
</dbReference>
<sequence>MDLIKQASSLILSPQCVDEYFVNFNFFDVPCFKSTLSKCLGLGIILGSILVKLPQIMKIMKNKSGEGISLISVMLDLSAITIYSSYSFLKGFPFSAWGDSAFLGVQTAIIGFLVFWFSNQKSKSILFMTVYCVVSYILMSGLTPINTLWTMQGFNIPILLTGKLAQAYTNYKNGHTGQLSAVTVIMLFAGSVARIFTSIQETGDSMVIITYLASSSANAVILMQLMYYWNVDITKTKKQKSKKKKQ</sequence>
<feature type="transmembrane region" description="Helical" evidence="9">
    <location>
        <begin position="208"/>
        <end position="229"/>
    </location>
</feature>
<comment type="similarity">
    <text evidence="7 8">Belongs to the MPDU1 (TC 2.A.43.3) family.</text>
</comment>
<dbReference type="Proteomes" id="UP000695000">
    <property type="component" value="Unplaced"/>
</dbReference>
<dbReference type="InterPro" id="IPR016817">
    <property type="entry name" value="MannP-dilichol_defect-1"/>
</dbReference>
<gene>
    <name evidence="11" type="primary">LOC108560859</name>
</gene>
<evidence type="ECO:0000256" key="9">
    <source>
        <dbReference type="SAM" id="Phobius"/>
    </source>
</evidence>
<keyword evidence="5 8" id="KW-1133">Transmembrane helix</keyword>
<comment type="subcellular location">
    <subcellularLocation>
        <location evidence="1 8">Membrane</location>
        <topology evidence="1 8">Multi-pass membrane protein</topology>
    </subcellularLocation>
</comment>
<organism evidence="10 11">
    <name type="scientific">Nicrophorus vespilloides</name>
    <name type="common">Boreal carrion beetle</name>
    <dbReference type="NCBI Taxonomy" id="110193"/>
    <lineage>
        <taxon>Eukaryota</taxon>
        <taxon>Metazoa</taxon>
        <taxon>Ecdysozoa</taxon>
        <taxon>Arthropoda</taxon>
        <taxon>Hexapoda</taxon>
        <taxon>Insecta</taxon>
        <taxon>Pterygota</taxon>
        <taxon>Neoptera</taxon>
        <taxon>Endopterygota</taxon>
        <taxon>Coleoptera</taxon>
        <taxon>Polyphaga</taxon>
        <taxon>Staphyliniformia</taxon>
        <taxon>Silphidae</taxon>
        <taxon>Nicrophorinae</taxon>
        <taxon>Nicrophorus</taxon>
    </lineage>
</organism>
<evidence type="ECO:0000256" key="7">
    <source>
        <dbReference type="ARBA" id="ARBA00038475"/>
    </source>
</evidence>
<name>A0ABM1MHL1_NICVS</name>
<keyword evidence="4" id="KW-0677">Repeat</keyword>
<dbReference type="InterPro" id="IPR006603">
    <property type="entry name" value="PQ-loop_rpt"/>
</dbReference>
<feature type="transmembrane region" description="Helical" evidence="9">
    <location>
        <begin position="67"/>
        <end position="89"/>
    </location>
</feature>
<reference evidence="11" key="1">
    <citation type="submission" date="2025-08" db="UniProtKB">
        <authorList>
            <consortium name="RefSeq"/>
        </authorList>
    </citation>
    <scope>IDENTIFICATION</scope>
    <source>
        <tissue evidence="11">Whole Larva</tissue>
    </source>
</reference>
<feature type="transmembrane region" description="Helical" evidence="9">
    <location>
        <begin position="101"/>
        <end position="118"/>
    </location>
</feature>
<dbReference type="PIRSF" id="PIRSF023381">
    <property type="entry name" value="MannP-dilichol_defect-1p"/>
    <property type="match status" value="1"/>
</dbReference>
<evidence type="ECO:0000256" key="4">
    <source>
        <dbReference type="ARBA" id="ARBA00022737"/>
    </source>
</evidence>
<dbReference type="SMART" id="SM00679">
    <property type="entry name" value="CTNS"/>
    <property type="match status" value="2"/>
</dbReference>
<evidence type="ECO:0000256" key="2">
    <source>
        <dbReference type="ARBA" id="ARBA00022448"/>
    </source>
</evidence>